<accession>A0ABQ1I618</accession>
<evidence type="ECO:0000313" key="5">
    <source>
        <dbReference type="Proteomes" id="UP000651977"/>
    </source>
</evidence>
<evidence type="ECO:0000313" key="4">
    <source>
        <dbReference type="EMBL" id="GGB13378.1"/>
    </source>
</evidence>
<evidence type="ECO:0000256" key="3">
    <source>
        <dbReference type="ARBA" id="ARBA00022840"/>
    </source>
</evidence>
<dbReference type="Gene3D" id="3.90.640.10">
    <property type="entry name" value="Actin, Chain A, domain 4"/>
    <property type="match status" value="1"/>
</dbReference>
<dbReference type="RefSeq" id="WP_188407498.1">
    <property type="nucleotide sequence ID" value="NZ_BMDY01000018.1"/>
</dbReference>
<dbReference type="SUPFAM" id="SSF53067">
    <property type="entry name" value="Actin-like ATPase domain"/>
    <property type="match status" value="2"/>
</dbReference>
<organism evidence="4 5">
    <name type="scientific">Agarivorans gilvus</name>
    <dbReference type="NCBI Taxonomy" id="680279"/>
    <lineage>
        <taxon>Bacteria</taxon>
        <taxon>Pseudomonadati</taxon>
        <taxon>Pseudomonadota</taxon>
        <taxon>Gammaproteobacteria</taxon>
        <taxon>Alteromonadales</taxon>
        <taxon>Alteromonadaceae</taxon>
        <taxon>Agarivorans</taxon>
    </lineage>
</organism>
<reference evidence="5" key="1">
    <citation type="journal article" date="2019" name="Int. J. Syst. Evol. Microbiol.">
        <title>The Global Catalogue of Microorganisms (GCM) 10K type strain sequencing project: providing services to taxonomists for standard genome sequencing and annotation.</title>
        <authorList>
            <consortium name="The Broad Institute Genomics Platform"/>
            <consortium name="The Broad Institute Genome Sequencing Center for Infectious Disease"/>
            <person name="Wu L."/>
            <person name="Ma J."/>
        </authorList>
    </citation>
    <scope>NUCLEOTIDE SEQUENCE [LARGE SCALE GENOMIC DNA]</scope>
    <source>
        <strain evidence="5">CGMCC 1.10131</strain>
    </source>
</reference>
<keyword evidence="2" id="KW-0547">Nucleotide-binding</keyword>
<keyword evidence="5" id="KW-1185">Reference proteome</keyword>
<comment type="similarity">
    <text evidence="1">Belongs to the heat shock protein 70 family.</text>
</comment>
<dbReference type="Pfam" id="PF00012">
    <property type="entry name" value="HSP70"/>
    <property type="match status" value="2"/>
</dbReference>
<dbReference type="InterPro" id="IPR013126">
    <property type="entry name" value="Hsp_70_fam"/>
</dbReference>
<dbReference type="InterPro" id="IPR018181">
    <property type="entry name" value="Heat_shock_70_CS"/>
</dbReference>
<dbReference type="PROSITE" id="PS00329">
    <property type="entry name" value="HSP70_2"/>
    <property type="match status" value="1"/>
</dbReference>
<protein>
    <submittedName>
        <fullName evidence="4">Molecular chaperone</fullName>
    </submittedName>
</protein>
<name>A0ABQ1I618_9ALTE</name>
<dbReference type="PANTHER" id="PTHR19375">
    <property type="entry name" value="HEAT SHOCK PROTEIN 70KDA"/>
    <property type="match status" value="1"/>
</dbReference>
<dbReference type="InterPro" id="IPR043129">
    <property type="entry name" value="ATPase_NBD"/>
</dbReference>
<proteinExistence type="inferred from homology"/>
<dbReference type="EMBL" id="BMDY01000018">
    <property type="protein sequence ID" value="GGB13378.1"/>
    <property type="molecule type" value="Genomic_DNA"/>
</dbReference>
<dbReference type="Gene3D" id="3.30.420.40">
    <property type="match status" value="2"/>
</dbReference>
<gene>
    <name evidence="4" type="ORF">GCM10007414_28410</name>
</gene>
<dbReference type="Proteomes" id="UP000651977">
    <property type="component" value="Unassembled WGS sequence"/>
</dbReference>
<dbReference type="NCBIfam" id="NF008673">
    <property type="entry name" value="PRK11678.1"/>
    <property type="match status" value="1"/>
</dbReference>
<sequence length="455" mass="50327">MTHSIAGFDFGTSNCAIGIAPQQQVQLLNFPEHGTYMPSTLFAPQSEMICGWLYQQLNAQGKAEAYRQARNQQLASSLRALKELKLDGYDEHLSFGKQALKEYLVDPADCYYVRSPKSFLGASGISQRQQQQFEDIAAAMMWHLAEQVRQSGQAELEKVVIGRPVNFQGLNSELSNQQALNILSNAAKFAGFKQTEFLYEPMAAGLSYQQQLEQEQRVLVIDIGGGTSDVSMLIMGPNYLATREHQDLVLGYNGERIGGNDFDIALNFETLMPALGSRLELEGGQPMPIKPFWDAAAINDFPAQTRFYGADTRNLLQRLLKQAQLSPLKGLLQLHKERQTYQLSAAAEQAKIALSSASSSQVDLSYLLDELQVRVELSAYQQACERLLNNIAMLSDEVIRQAQAQPDVIFLTGGSANSPLIRDFLSQRYQAPLVSGDNFGSVTGGLALWAEHIFA</sequence>
<evidence type="ECO:0000256" key="2">
    <source>
        <dbReference type="ARBA" id="ARBA00022741"/>
    </source>
</evidence>
<comment type="caution">
    <text evidence="4">The sequence shown here is derived from an EMBL/GenBank/DDBJ whole genome shotgun (WGS) entry which is preliminary data.</text>
</comment>
<evidence type="ECO:0000256" key="1">
    <source>
        <dbReference type="ARBA" id="ARBA00007381"/>
    </source>
</evidence>
<keyword evidence="3" id="KW-0067">ATP-binding</keyword>